<dbReference type="AlphaFoldDB" id="A0A518D1U9"/>
<accession>A0A518D1U9</accession>
<dbReference type="EMBL" id="CP036290">
    <property type="protein sequence ID" value="QDU85452.1"/>
    <property type="molecule type" value="Genomic_DNA"/>
</dbReference>
<dbReference type="GO" id="GO:0009234">
    <property type="term" value="P:menaquinone biosynthetic process"/>
    <property type="evidence" value="ECO:0007669"/>
    <property type="project" value="UniProtKB-UniRule"/>
</dbReference>
<name>A0A518D1U9_9BACT</name>
<sequence>MKRLRVGLSTCPNDTFAFHHLLARTGPDGADSIEWVLDDIQSLNERMAAGELDIAKVSFASAARHGDELTVLPVGAALGFGVGPVVLTANGCADDRTDARVLTPGADTTAHLLWRIFRPLSTRVEHRVFSAIVPALERGDADLGVCIHEARFTYAERGLELALDLGATWEAATGLPLPLGGLAVRRDLARTDPGTVSAFVCAARASIRAARADERAPLPTMRRYAQEFDDDVLLEHADLYVNDWTEELGSEGRAALRELAEKAHACGFTERDVGLDPFEPDERLFHFVAPADWERAQRHGEWQPPSLDSEGFVHLSFRHQIEGTLDVHFTGVDEVLLVEVELDDPGQLVIEPSRGGALFPHLRRHLRTAEAVRTHHVVRGPAGWTGLPPS</sequence>
<keyword evidence="6" id="KW-1185">Reference proteome</keyword>
<dbReference type="InterPro" id="IPR030869">
    <property type="entry name" value="MqnD"/>
</dbReference>
<comment type="pathway">
    <text evidence="1 4">Quinol/quinone metabolism; menaquinone biosynthesis.</text>
</comment>
<evidence type="ECO:0000256" key="2">
    <source>
        <dbReference type="ARBA" id="ARBA00022428"/>
    </source>
</evidence>
<dbReference type="PANTHER" id="PTHR37167">
    <property type="entry name" value="1,4-DIHYDROXY-6-NAPHTOATE SYNTHASE"/>
    <property type="match status" value="1"/>
</dbReference>
<reference evidence="5 6" key="1">
    <citation type="submission" date="2019-02" db="EMBL/GenBank/DDBJ databases">
        <title>Deep-cultivation of Planctomycetes and their phenomic and genomic characterization uncovers novel biology.</title>
        <authorList>
            <person name="Wiegand S."/>
            <person name="Jogler M."/>
            <person name="Boedeker C."/>
            <person name="Pinto D."/>
            <person name="Vollmers J."/>
            <person name="Rivas-Marin E."/>
            <person name="Kohn T."/>
            <person name="Peeters S.H."/>
            <person name="Heuer A."/>
            <person name="Rast P."/>
            <person name="Oberbeckmann S."/>
            <person name="Bunk B."/>
            <person name="Jeske O."/>
            <person name="Meyerdierks A."/>
            <person name="Storesund J.E."/>
            <person name="Kallscheuer N."/>
            <person name="Luecker S."/>
            <person name="Lage O.M."/>
            <person name="Pohl T."/>
            <person name="Merkel B.J."/>
            <person name="Hornburger P."/>
            <person name="Mueller R.-W."/>
            <person name="Bruemmer F."/>
            <person name="Labrenz M."/>
            <person name="Spormann A.M."/>
            <person name="Op den Camp H."/>
            <person name="Overmann J."/>
            <person name="Amann R."/>
            <person name="Jetten M.S.M."/>
            <person name="Mascher T."/>
            <person name="Medema M.H."/>
            <person name="Devos D.P."/>
            <person name="Kaster A.-K."/>
            <person name="Ovreas L."/>
            <person name="Rohde M."/>
            <person name="Galperin M.Y."/>
            <person name="Jogler C."/>
        </authorList>
    </citation>
    <scope>NUCLEOTIDE SEQUENCE [LARGE SCALE GENOMIC DNA]</scope>
    <source>
        <strain evidence="5 6">Pla163</strain>
    </source>
</reference>
<gene>
    <name evidence="4 5" type="primary">mqnD</name>
    <name evidence="5" type="ORF">Pla163_25820</name>
</gene>
<dbReference type="Proteomes" id="UP000319342">
    <property type="component" value="Chromosome"/>
</dbReference>
<comment type="function">
    <text evidence="4">Catalyzes the conversion of cyclic dehypoxanthine futalosine (cyclic DHFL) into 1,4-dihydroxy-6-naphthoate, a step in the biosynthesis of menaquinone (MK, vitamin K2).</text>
</comment>
<dbReference type="InterPro" id="IPR003773">
    <property type="entry name" value="Menaquinone_biosynth"/>
</dbReference>
<proteinExistence type="inferred from homology"/>
<dbReference type="UniPathway" id="UPA00079"/>
<evidence type="ECO:0000256" key="1">
    <source>
        <dbReference type="ARBA" id="ARBA00004863"/>
    </source>
</evidence>
<dbReference type="SUPFAM" id="SSF56399">
    <property type="entry name" value="ADP-ribosylation"/>
    <property type="match status" value="1"/>
</dbReference>
<dbReference type="Pfam" id="PF06108">
    <property type="entry name" value="DUF952"/>
    <property type="match status" value="1"/>
</dbReference>
<keyword evidence="2 4" id="KW-0474">Menaquinone biosynthesis</keyword>
<evidence type="ECO:0000256" key="3">
    <source>
        <dbReference type="ARBA" id="ARBA00023239"/>
    </source>
</evidence>
<comment type="catalytic activity">
    <reaction evidence="4">
        <text>cyclic dehypoxanthinylfutalosinate = 1,4-dihydroxy-6-naphthoate + dihydroxyacetone</text>
        <dbReference type="Rhea" id="RHEA:33087"/>
        <dbReference type="ChEBI" id="CHEBI:16016"/>
        <dbReference type="ChEBI" id="CHEBI:64254"/>
        <dbReference type="ChEBI" id="CHEBI:64270"/>
        <dbReference type="EC" id="4.1.99.29"/>
    </reaction>
</comment>
<dbReference type="EC" id="4.1.99.29" evidence="4"/>
<dbReference type="Gene3D" id="3.40.190.10">
    <property type="entry name" value="Periplasmic binding protein-like II"/>
    <property type="match status" value="2"/>
</dbReference>
<keyword evidence="3 4" id="KW-0456">Lyase</keyword>
<dbReference type="GO" id="GO:0016830">
    <property type="term" value="F:carbon-carbon lyase activity"/>
    <property type="evidence" value="ECO:0007669"/>
    <property type="project" value="UniProtKB-UniRule"/>
</dbReference>
<dbReference type="Gene3D" id="3.20.170.20">
    <property type="entry name" value="Protein of unknown function DUF952"/>
    <property type="match status" value="1"/>
</dbReference>
<dbReference type="Pfam" id="PF02621">
    <property type="entry name" value="VitK2_biosynth"/>
    <property type="match status" value="1"/>
</dbReference>
<dbReference type="PANTHER" id="PTHR37167:SF1">
    <property type="entry name" value="1,4-DIHYDROXY-6-NAPHTOATE SYNTHASE"/>
    <property type="match status" value="1"/>
</dbReference>
<feature type="binding site" evidence="4">
    <location>
        <begin position="109"/>
        <end position="110"/>
    </location>
    <ligand>
        <name>substrate</name>
    </ligand>
</feature>
<evidence type="ECO:0000313" key="5">
    <source>
        <dbReference type="EMBL" id="QDU85452.1"/>
    </source>
</evidence>
<protein>
    <recommendedName>
        <fullName evidence="4">1,4-dihydroxy-6-naphtoate synthase</fullName>
        <ecNumber evidence="4">4.1.99.29</ecNumber>
    </recommendedName>
    <alternativeName>
        <fullName evidence="4">Menaquinone biosynthetic enzyme MqnD</fullName>
    </alternativeName>
</protein>
<evidence type="ECO:0000313" key="6">
    <source>
        <dbReference type="Proteomes" id="UP000319342"/>
    </source>
</evidence>
<dbReference type="SUPFAM" id="SSF53850">
    <property type="entry name" value="Periplasmic binding protein-like II"/>
    <property type="match status" value="1"/>
</dbReference>
<organism evidence="5 6">
    <name type="scientific">Rohdeia mirabilis</name>
    <dbReference type="NCBI Taxonomy" id="2528008"/>
    <lineage>
        <taxon>Bacteria</taxon>
        <taxon>Pseudomonadati</taxon>
        <taxon>Planctomycetota</taxon>
        <taxon>Planctomycetia</taxon>
        <taxon>Planctomycetia incertae sedis</taxon>
        <taxon>Rohdeia</taxon>
    </lineage>
</organism>
<evidence type="ECO:0000256" key="4">
    <source>
        <dbReference type="HAMAP-Rule" id="MF_00996"/>
    </source>
</evidence>
<dbReference type="RefSeq" id="WP_419185889.1">
    <property type="nucleotide sequence ID" value="NZ_CP036290.1"/>
</dbReference>
<feature type="active site" description="Proton acceptor" evidence="4">
    <location>
        <position position="148"/>
    </location>
</feature>
<dbReference type="HAMAP" id="MF_00996">
    <property type="entry name" value="MqnD"/>
    <property type="match status" value="1"/>
</dbReference>
<dbReference type="InterPro" id="IPR009297">
    <property type="entry name" value="DUF952"/>
</dbReference>
<comment type="similarity">
    <text evidence="4">Belongs to the MqnA/MqnD family. MqnD subfamily.</text>
</comment>
<feature type="binding site" evidence="4">
    <location>
        <begin position="56"/>
        <end position="58"/>
    </location>
    <ligand>
        <name>substrate</name>
    </ligand>
</feature>